<name>A0AAD6X258_9AGAR</name>
<evidence type="ECO:0000313" key="3">
    <source>
        <dbReference type="EMBL" id="KAJ7036143.1"/>
    </source>
</evidence>
<dbReference type="Proteomes" id="UP001218188">
    <property type="component" value="Unassembled WGS sequence"/>
</dbReference>
<dbReference type="EMBL" id="JARJCM010000045">
    <property type="protein sequence ID" value="KAJ7036143.1"/>
    <property type="molecule type" value="Genomic_DNA"/>
</dbReference>
<protein>
    <recommendedName>
        <fullName evidence="2">DUF7029 domain-containing protein</fullName>
    </recommendedName>
</protein>
<proteinExistence type="predicted"/>
<gene>
    <name evidence="3" type="ORF">C8F04DRAFT_1233285</name>
</gene>
<dbReference type="InterPro" id="IPR054293">
    <property type="entry name" value="DUF7029"/>
</dbReference>
<reference evidence="3" key="1">
    <citation type="submission" date="2023-03" db="EMBL/GenBank/DDBJ databases">
        <title>Massive genome expansion in bonnet fungi (Mycena s.s.) driven by repeated elements and novel gene families across ecological guilds.</title>
        <authorList>
            <consortium name="Lawrence Berkeley National Laboratory"/>
            <person name="Harder C.B."/>
            <person name="Miyauchi S."/>
            <person name="Viragh M."/>
            <person name="Kuo A."/>
            <person name="Thoen E."/>
            <person name="Andreopoulos B."/>
            <person name="Lu D."/>
            <person name="Skrede I."/>
            <person name="Drula E."/>
            <person name="Henrissat B."/>
            <person name="Morin E."/>
            <person name="Kohler A."/>
            <person name="Barry K."/>
            <person name="LaButti K."/>
            <person name="Morin E."/>
            <person name="Salamov A."/>
            <person name="Lipzen A."/>
            <person name="Mereny Z."/>
            <person name="Hegedus B."/>
            <person name="Baldrian P."/>
            <person name="Stursova M."/>
            <person name="Weitz H."/>
            <person name="Taylor A."/>
            <person name="Grigoriev I.V."/>
            <person name="Nagy L.G."/>
            <person name="Martin F."/>
            <person name="Kauserud H."/>
        </authorList>
    </citation>
    <scope>NUCLEOTIDE SEQUENCE</scope>
    <source>
        <strain evidence="3">CBHHK200</strain>
    </source>
</reference>
<evidence type="ECO:0000256" key="1">
    <source>
        <dbReference type="SAM" id="MobiDB-lite"/>
    </source>
</evidence>
<feature type="compositionally biased region" description="Low complexity" evidence="1">
    <location>
        <begin position="438"/>
        <end position="448"/>
    </location>
</feature>
<sequence length="897" mass="96771">MARPRRPFERDSVPRSVGINEGLLRFRYRSSAFGWPLLCLHNLTLMRVVTTVLNSFWMAPRRHQASASSQTAAKLPDTTGACPALRPVLNYQLKSPFSDIVLASLTGIIPQLAPDSSPGIQMSYSYYRVLALAFFIKALFAFAHADTRVPSAYTTLTLHPGIHPDDVLSDLENLKAKKANSLYYTSGESGVYAADLSCSPAYGASIIQVKHLLPAVLLERSAFVTSVTCDIFAETISVTFAHRESFRTALEDWRSHDGGFLLVSYVPSCGVGTESLERSFHLVSRVSSAEPGWRIVCHAKMVPIHETVHPDQEITIHAATFALDGPPLVQPVATVDERVPRNRARKSTFRNDAVNFLLNFNPTFTLTRFVAEQIPFNTKKSSQGSFNTQSIKAYDGTFSATNDSYLLAHFTPPTKSNKVGPLGQKSPSTGSGGDGVDTNTPANSTANSTSTTEKYIDILCVGCGVDVKVVYGAHLVGTFLSGFKTAELKVQANVTVTLVLGIKATVRYENEKNLPTIEGRVPYANLLVPNILEIGAFVLLDIGVKYSLDLTGTIQAGFICSWTGVGALLDLKYPSKSGLLGDWGVSGHCKRVLDAELKLTVEIEPFAKLSLQVKVTVLPKVTDKLTGGIALVQRAGIKLTALVSSSKNGECPPGDPRMQGVILSQLYLAGSHFSDINLHTPFEYPVFDKCLRIPGLFPGIENAQPKPAHDGAFKVPKKPPPYVGGYGGGYGGGGKKFGGKGGFGRRDVTPAGEPTSILWVDESQVVTTSNGRVVTRNSTNTLVWRSQKQVIIQTAAGESLCVASTTLKDVGYARLEVMTNVPTSYSQMTDYLLATDAKNGYELMVCVLNGVGNLYVTKFPTGLPKDTAISTDISKTLFDGAINPECGTPYLTVSTIT</sequence>
<evidence type="ECO:0000313" key="4">
    <source>
        <dbReference type="Proteomes" id="UP001218188"/>
    </source>
</evidence>
<comment type="caution">
    <text evidence="3">The sequence shown here is derived from an EMBL/GenBank/DDBJ whole genome shotgun (WGS) entry which is preliminary data.</text>
</comment>
<keyword evidence="4" id="KW-1185">Reference proteome</keyword>
<accession>A0AAD6X258</accession>
<evidence type="ECO:0000259" key="2">
    <source>
        <dbReference type="Pfam" id="PF22974"/>
    </source>
</evidence>
<dbReference type="Pfam" id="PF22974">
    <property type="entry name" value="DUF7029"/>
    <property type="match status" value="1"/>
</dbReference>
<dbReference type="AlphaFoldDB" id="A0AAD6X258"/>
<feature type="region of interest" description="Disordered" evidence="1">
    <location>
        <begin position="416"/>
        <end position="448"/>
    </location>
</feature>
<organism evidence="3 4">
    <name type="scientific">Mycena alexandri</name>
    <dbReference type="NCBI Taxonomy" id="1745969"/>
    <lineage>
        <taxon>Eukaryota</taxon>
        <taxon>Fungi</taxon>
        <taxon>Dikarya</taxon>
        <taxon>Basidiomycota</taxon>
        <taxon>Agaricomycotina</taxon>
        <taxon>Agaricomycetes</taxon>
        <taxon>Agaricomycetidae</taxon>
        <taxon>Agaricales</taxon>
        <taxon>Marasmiineae</taxon>
        <taxon>Mycenaceae</taxon>
        <taxon>Mycena</taxon>
    </lineage>
</organism>
<feature type="domain" description="DUF7029" evidence="2">
    <location>
        <begin position="212"/>
        <end position="309"/>
    </location>
</feature>